<evidence type="ECO:0000313" key="8">
    <source>
        <dbReference type="Proteomes" id="UP000825072"/>
    </source>
</evidence>
<protein>
    <recommendedName>
        <fullName evidence="4 5">Small ribosomal subunit protein uS2</fullName>
    </recommendedName>
</protein>
<evidence type="ECO:0000256" key="5">
    <source>
        <dbReference type="HAMAP-Rule" id="MF_00291"/>
    </source>
</evidence>
<evidence type="ECO:0000256" key="4">
    <source>
        <dbReference type="ARBA" id="ARBA00035256"/>
    </source>
</evidence>
<dbReference type="PANTHER" id="PTHR12534:SF0">
    <property type="entry name" value="SMALL RIBOSOMAL SUBUNIT PROTEIN US2M"/>
    <property type="match status" value="1"/>
</dbReference>
<dbReference type="PRINTS" id="PR00395">
    <property type="entry name" value="RIBOSOMALS2"/>
</dbReference>
<dbReference type="SUPFAM" id="SSF52313">
    <property type="entry name" value="Ribosomal protein S2"/>
    <property type="match status" value="1"/>
</dbReference>
<evidence type="ECO:0000256" key="2">
    <source>
        <dbReference type="ARBA" id="ARBA00022980"/>
    </source>
</evidence>
<dbReference type="GeneID" id="92880191"/>
<comment type="similarity">
    <text evidence="1 5">Belongs to the universal ribosomal protein uS2 family.</text>
</comment>
<organism evidence="7 8">
    <name type="scientific">Cutibacterium modestum</name>
    <dbReference type="NCBI Taxonomy" id="2559073"/>
    <lineage>
        <taxon>Bacteria</taxon>
        <taxon>Bacillati</taxon>
        <taxon>Actinomycetota</taxon>
        <taxon>Actinomycetes</taxon>
        <taxon>Propionibacteriales</taxon>
        <taxon>Propionibacteriaceae</taxon>
        <taxon>Cutibacterium</taxon>
    </lineage>
</organism>
<keyword evidence="3 5" id="KW-0687">Ribonucleoprotein</keyword>
<dbReference type="GO" id="GO:0006412">
    <property type="term" value="P:translation"/>
    <property type="evidence" value="ECO:0007669"/>
    <property type="project" value="UniProtKB-UniRule"/>
</dbReference>
<sequence length="283" mass="31627">MAVVTTRQLLESGVHFGHQTRRWNPKMKRFIFTERNGIYIIDLHQSLTYIDKAYTFVKETVAKGGQILFVGTKKQAQESIAEQATRVGMPYVNQRWLGGMLTNFQTISKRIARLKELEAMDLDKVSGSGLTKKELLMLSREKDKLEKDLGGIRDMPKVPQAVWIVDTKKEHLAIDEARKLKIPVVAILDTNCDPDEVDYAIPGNDDAIRSVSLLTRIVADAVAEGLMARSAGKSGEQTAEAEPMPDWERELLEGDDAKAEDKKTEDKTEANKADEVPGAEKSN</sequence>
<feature type="compositionally biased region" description="Basic and acidic residues" evidence="6">
    <location>
        <begin position="246"/>
        <end position="275"/>
    </location>
</feature>
<evidence type="ECO:0000256" key="3">
    <source>
        <dbReference type="ARBA" id="ARBA00023274"/>
    </source>
</evidence>
<dbReference type="InterPro" id="IPR005706">
    <property type="entry name" value="Ribosomal_uS2_bac/mit/plastid"/>
</dbReference>
<dbReference type="HAMAP" id="MF_00291_B">
    <property type="entry name" value="Ribosomal_uS2_B"/>
    <property type="match status" value="1"/>
</dbReference>
<proteinExistence type="inferred from homology"/>
<dbReference type="InterPro" id="IPR001865">
    <property type="entry name" value="Ribosomal_uS2"/>
</dbReference>
<dbReference type="Gene3D" id="1.10.287.610">
    <property type="entry name" value="Helix hairpin bin"/>
    <property type="match status" value="1"/>
</dbReference>
<evidence type="ECO:0000313" key="7">
    <source>
        <dbReference type="EMBL" id="BCY24741.1"/>
    </source>
</evidence>
<dbReference type="RefSeq" id="WP_002527014.1">
    <property type="nucleotide sequence ID" value="NZ_AP024747.1"/>
</dbReference>
<feature type="region of interest" description="Disordered" evidence="6">
    <location>
        <begin position="229"/>
        <end position="283"/>
    </location>
</feature>
<gene>
    <name evidence="5 7" type="primary">rpsB</name>
    <name evidence="7" type="ORF">KB1_07310</name>
</gene>
<evidence type="ECO:0000256" key="6">
    <source>
        <dbReference type="SAM" id="MobiDB-lite"/>
    </source>
</evidence>
<dbReference type="EMBL" id="AP024747">
    <property type="protein sequence ID" value="BCY24741.1"/>
    <property type="molecule type" value="Genomic_DNA"/>
</dbReference>
<dbReference type="Pfam" id="PF00318">
    <property type="entry name" value="Ribosomal_S2"/>
    <property type="match status" value="1"/>
</dbReference>
<dbReference type="InterPro" id="IPR023591">
    <property type="entry name" value="Ribosomal_uS2_flav_dom_sf"/>
</dbReference>
<dbReference type="NCBIfam" id="TIGR01011">
    <property type="entry name" value="rpsB_bact"/>
    <property type="match status" value="1"/>
</dbReference>
<name>A0AAD1NVT0_9ACTN</name>
<keyword evidence="2 5" id="KW-0689">Ribosomal protein</keyword>
<dbReference type="FunFam" id="1.10.287.610:FF:000001">
    <property type="entry name" value="30S ribosomal protein S2"/>
    <property type="match status" value="1"/>
</dbReference>
<dbReference type="Proteomes" id="UP000825072">
    <property type="component" value="Chromosome 1"/>
</dbReference>
<dbReference type="GO" id="GO:0003735">
    <property type="term" value="F:structural constituent of ribosome"/>
    <property type="evidence" value="ECO:0007669"/>
    <property type="project" value="InterPro"/>
</dbReference>
<dbReference type="CDD" id="cd01425">
    <property type="entry name" value="RPS2"/>
    <property type="match status" value="1"/>
</dbReference>
<dbReference type="Gene3D" id="3.40.50.10490">
    <property type="entry name" value="Glucose-6-phosphate isomerase like protein, domain 1"/>
    <property type="match status" value="1"/>
</dbReference>
<dbReference type="PANTHER" id="PTHR12534">
    <property type="entry name" value="30S RIBOSOMAL PROTEIN S2 PROKARYOTIC AND ORGANELLAR"/>
    <property type="match status" value="1"/>
</dbReference>
<evidence type="ECO:0000256" key="1">
    <source>
        <dbReference type="ARBA" id="ARBA00006242"/>
    </source>
</evidence>
<reference evidence="7" key="1">
    <citation type="submission" date="2021-06" db="EMBL/GenBank/DDBJ databases">
        <title>Genome sequence of Cutibacterium modestum strain KB17-24694.</title>
        <authorList>
            <person name="Dekio I."/>
            <person name="Asahina A."/>
            <person name="Nishida M."/>
        </authorList>
    </citation>
    <scope>NUCLEOTIDE SEQUENCE</scope>
    <source>
        <strain evidence="7">KB17-24694</strain>
    </source>
</reference>
<dbReference type="AlphaFoldDB" id="A0AAD1NVT0"/>
<accession>A0AAD1NVT0</accession>
<dbReference type="GO" id="GO:0022627">
    <property type="term" value="C:cytosolic small ribosomal subunit"/>
    <property type="evidence" value="ECO:0007669"/>
    <property type="project" value="TreeGrafter"/>
</dbReference>